<name>A0AA38G3S3_TAXCH</name>
<dbReference type="EMBL" id="JAHRHJ020000005">
    <property type="protein sequence ID" value="KAH9316179.1"/>
    <property type="molecule type" value="Genomic_DNA"/>
</dbReference>
<dbReference type="Proteomes" id="UP000824469">
    <property type="component" value="Unassembled WGS sequence"/>
</dbReference>
<feature type="region of interest" description="Disordered" evidence="1">
    <location>
        <begin position="1"/>
        <end position="37"/>
    </location>
</feature>
<accession>A0AA38G3S3</accession>
<proteinExistence type="predicted"/>
<organism evidence="3 4">
    <name type="scientific">Taxus chinensis</name>
    <name type="common">Chinese yew</name>
    <name type="synonym">Taxus wallichiana var. chinensis</name>
    <dbReference type="NCBI Taxonomy" id="29808"/>
    <lineage>
        <taxon>Eukaryota</taxon>
        <taxon>Viridiplantae</taxon>
        <taxon>Streptophyta</taxon>
        <taxon>Embryophyta</taxon>
        <taxon>Tracheophyta</taxon>
        <taxon>Spermatophyta</taxon>
        <taxon>Pinopsida</taxon>
        <taxon>Pinidae</taxon>
        <taxon>Conifers II</taxon>
        <taxon>Cupressales</taxon>
        <taxon>Taxaceae</taxon>
        <taxon>Taxus</taxon>
    </lineage>
</organism>
<dbReference type="InterPro" id="IPR041591">
    <property type="entry name" value="OCRE"/>
</dbReference>
<feature type="domain" description="OCRE" evidence="2">
    <location>
        <begin position="44"/>
        <end position="87"/>
    </location>
</feature>
<reference evidence="3 4" key="1">
    <citation type="journal article" date="2021" name="Nat. Plants">
        <title>The Taxus genome provides insights into paclitaxel biosynthesis.</title>
        <authorList>
            <person name="Xiong X."/>
            <person name="Gou J."/>
            <person name="Liao Q."/>
            <person name="Li Y."/>
            <person name="Zhou Q."/>
            <person name="Bi G."/>
            <person name="Li C."/>
            <person name="Du R."/>
            <person name="Wang X."/>
            <person name="Sun T."/>
            <person name="Guo L."/>
            <person name="Liang H."/>
            <person name="Lu P."/>
            <person name="Wu Y."/>
            <person name="Zhang Z."/>
            <person name="Ro D.K."/>
            <person name="Shang Y."/>
            <person name="Huang S."/>
            <person name="Yan J."/>
        </authorList>
    </citation>
    <scope>NUCLEOTIDE SEQUENCE [LARGE SCALE GENOMIC DNA]</scope>
    <source>
        <strain evidence="3">Ta-2019</strain>
    </source>
</reference>
<evidence type="ECO:0000259" key="2">
    <source>
        <dbReference type="Pfam" id="PF17780"/>
    </source>
</evidence>
<protein>
    <recommendedName>
        <fullName evidence="2">OCRE domain-containing protein</fullName>
    </recommendedName>
</protein>
<gene>
    <name evidence="3" type="ORF">KI387_024806</name>
</gene>
<evidence type="ECO:0000313" key="3">
    <source>
        <dbReference type="EMBL" id="KAH9316179.1"/>
    </source>
</evidence>
<feature type="non-terminal residue" evidence="3">
    <location>
        <position position="97"/>
    </location>
</feature>
<dbReference type="Pfam" id="PF17780">
    <property type="entry name" value="OCRE"/>
    <property type="match status" value="1"/>
</dbReference>
<evidence type="ECO:0000313" key="4">
    <source>
        <dbReference type="Proteomes" id="UP000824469"/>
    </source>
</evidence>
<keyword evidence="4" id="KW-1185">Reference proteome</keyword>
<sequence length="97" mass="10757">MSTDEEYGTSKSQLGYDRNMPVSLAGPQASEQFSGTSLERNSVEWAYDKSSGYYFNEATKYYYDPNSGLYYSDALGKWVTQEAANDSSQVSRTEAGA</sequence>
<dbReference type="AlphaFoldDB" id="A0AA38G3S3"/>
<evidence type="ECO:0000256" key="1">
    <source>
        <dbReference type="SAM" id="MobiDB-lite"/>
    </source>
</evidence>
<comment type="caution">
    <text evidence="3">The sequence shown here is derived from an EMBL/GenBank/DDBJ whole genome shotgun (WGS) entry which is preliminary data.</text>
</comment>